<evidence type="ECO:0000256" key="6">
    <source>
        <dbReference type="ARBA" id="ARBA00022989"/>
    </source>
</evidence>
<proteinExistence type="inferred from homology"/>
<dbReference type="GO" id="GO:0055085">
    <property type="term" value="P:transmembrane transport"/>
    <property type="evidence" value="ECO:0007669"/>
    <property type="project" value="InterPro"/>
</dbReference>
<dbReference type="PANTHER" id="PTHR33529:SF2">
    <property type="entry name" value="LIPOPOLYSACCHARIDE EXPORT SYSTEM PERMEASE PROTEIN LPTG"/>
    <property type="match status" value="1"/>
</dbReference>
<evidence type="ECO:0000256" key="7">
    <source>
        <dbReference type="ARBA" id="ARBA00023136"/>
    </source>
</evidence>
<sequence>MLLNTLERYIGKNILSTIVVTLFTLVGLSAIIKFVEQFRVIGKGSYDIVQAMIFTLLTIPKDIETFFPMAALLGALIALGNLASRSELIVMQSSGFSRFRIGLAVMKTALPLVVVTMIMGEWGIPQTEQFARDMRYKAISGGSMLSVKNGVWAKDGNNFVYIRRITEDVKLNDIYIYTFDQQRQLKQVTHANQAVFENQKWVLKQVNRSEIGADKINTTNYIKEDWKTTLTPDKLGIASIRPTSLSITGLSNYIHFMKETGQDSKRFELTFWQKLFQPISVGVMMLLALSFIFGPLRSITAGARIVTGICVGFLFYVVNEIFGRMSVLYDIPAVLGALIPSLVFLTLTWWILNRKRD</sequence>
<keyword evidence="6 9" id="KW-1133">Transmembrane helix</keyword>
<dbReference type="PANTHER" id="PTHR33529">
    <property type="entry name" value="SLR0882 PROTEIN-RELATED"/>
    <property type="match status" value="1"/>
</dbReference>
<feature type="transmembrane region" description="Helical" evidence="9">
    <location>
        <begin position="301"/>
        <end position="319"/>
    </location>
</feature>
<dbReference type="GO" id="GO:0015920">
    <property type="term" value="P:lipopolysaccharide transport"/>
    <property type="evidence" value="ECO:0007669"/>
    <property type="project" value="TreeGrafter"/>
</dbReference>
<accession>A0A4V2SJD4</accession>
<evidence type="ECO:0000256" key="8">
    <source>
        <dbReference type="ARBA" id="ARBA00026081"/>
    </source>
</evidence>
<comment type="function">
    <text evidence="1">Part of the ABC transporter complex LptBFG involved in the translocation of lipopolysaccharide (LPS) from the inner membrane to the outer membrane.</text>
</comment>
<keyword evidence="7 9" id="KW-0472">Membrane</keyword>
<reference evidence="10 11" key="1">
    <citation type="submission" date="2019-03" db="EMBL/GenBank/DDBJ databases">
        <title>Genomic Encyclopedia of Type Strains, Phase IV (KMG-IV): sequencing the most valuable type-strain genomes for metagenomic binning, comparative biology and taxonomic classification.</title>
        <authorList>
            <person name="Goeker M."/>
        </authorList>
    </citation>
    <scope>NUCLEOTIDE SEQUENCE [LARGE SCALE GENOMIC DNA]</scope>
    <source>
        <strain evidence="10 11">DSM 28231</strain>
    </source>
</reference>
<keyword evidence="4" id="KW-1003">Cell membrane</keyword>
<dbReference type="OrthoDB" id="9776227at2"/>
<protein>
    <submittedName>
        <fullName evidence="10">Lipopolysaccharide export system permease protein</fullName>
    </submittedName>
</protein>
<comment type="subunit">
    <text evidence="8">Component of the lipopolysaccharide transport and assembly complex. The LptBFG transporter is composed of two ATP-binding proteins (LptB) and two transmembrane proteins (LptF and LptG).</text>
</comment>
<feature type="transmembrane region" description="Helical" evidence="9">
    <location>
        <begin position="275"/>
        <end position="294"/>
    </location>
</feature>
<evidence type="ECO:0000256" key="1">
    <source>
        <dbReference type="ARBA" id="ARBA00002265"/>
    </source>
</evidence>
<dbReference type="GO" id="GO:0043190">
    <property type="term" value="C:ATP-binding cassette (ABC) transporter complex"/>
    <property type="evidence" value="ECO:0007669"/>
    <property type="project" value="InterPro"/>
</dbReference>
<evidence type="ECO:0000256" key="4">
    <source>
        <dbReference type="ARBA" id="ARBA00022475"/>
    </source>
</evidence>
<dbReference type="RefSeq" id="WP_132022078.1">
    <property type="nucleotide sequence ID" value="NZ_CP016605.1"/>
</dbReference>
<comment type="similarity">
    <text evidence="3">Belongs to the LptF/LptG family.</text>
</comment>
<feature type="transmembrane region" description="Helical" evidence="9">
    <location>
        <begin position="14"/>
        <end position="32"/>
    </location>
</feature>
<feature type="transmembrane region" description="Helical" evidence="9">
    <location>
        <begin position="331"/>
        <end position="352"/>
    </location>
</feature>
<feature type="transmembrane region" description="Helical" evidence="9">
    <location>
        <begin position="104"/>
        <end position="124"/>
    </location>
</feature>
<keyword evidence="11" id="KW-1185">Reference proteome</keyword>
<keyword evidence="5 9" id="KW-0812">Transmembrane</keyword>
<comment type="caution">
    <text evidence="10">The sequence shown here is derived from an EMBL/GenBank/DDBJ whole genome shotgun (WGS) entry which is preliminary data.</text>
</comment>
<dbReference type="NCBIfam" id="TIGR04408">
    <property type="entry name" value="LptG_lptG"/>
    <property type="match status" value="1"/>
</dbReference>
<evidence type="ECO:0000256" key="9">
    <source>
        <dbReference type="SAM" id="Phobius"/>
    </source>
</evidence>
<dbReference type="EMBL" id="SLXI01000001">
    <property type="protein sequence ID" value="TCP14310.1"/>
    <property type="molecule type" value="Genomic_DNA"/>
</dbReference>
<dbReference type="Pfam" id="PF03739">
    <property type="entry name" value="LptF_LptG"/>
    <property type="match status" value="1"/>
</dbReference>
<evidence type="ECO:0000256" key="2">
    <source>
        <dbReference type="ARBA" id="ARBA00004651"/>
    </source>
</evidence>
<evidence type="ECO:0000256" key="3">
    <source>
        <dbReference type="ARBA" id="ARBA00007725"/>
    </source>
</evidence>
<name>A0A4V2SJD4_9PAST</name>
<dbReference type="InterPro" id="IPR030923">
    <property type="entry name" value="LptG"/>
</dbReference>
<feature type="transmembrane region" description="Helical" evidence="9">
    <location>
        <begin position="66"/>
        <end position="83"/>
    </location>
</feature>
<dbReference type="AlphaFoldDB" id="A0A4V2SJD4"/>
<organism evidence="10 11">
    <name type="scientific">Bisgaardia hudsonensis</name>
    <dbReference type="NCBI Taxonomy" id="109472"/>
    <lineage>
        <taxon>Bacteria</taxon>
        <taxon>Pseudomonadati</taxon>
        <taxon>Pseudomonadota</taxon>
        <taxon>Gammaproteobacteria</taxon>
        <taxon>Pasteurellales</taxon>
        <taxon>Pasteurellaceae</taxon>
        <taxon>Bisgaardia</taxon>
    </lineage>
</organism>
<dbReference type="InterPro" id="IPR005495">
    <property type="entry name" value="LptG/LptF_permease"/>
</dbReference>
<gene>
    <name evidence="10" type="ORF">EV697_101450</name>
</gene>
<evidence type="ECO:0000256" key="5">
    <source>
        <dbReference type="ARBA" id="ARBA00022692"/>
    </source>
</evidence>
<dbReference type="Proteomes" id="UP000294841">
    <property type="component" value="Unassembled WGS sequence"/>
</dbReference>
<evidence type="ECO:0000313" key="11">
    <source>
        <dbReference type="Proteomes" id="UP000294841"/>
    </source>
</evidence>
<evidence type="ECO:0000313" key="10">
    <source>
        <dbReference type="EMBL" id="TCP14310.1"/>
    </source>
</evidence>
<comment type="subcellular location">
    <subcellularLocation>
        <location evidence="2">Cell membrane</location>
        <topology evidence="2">Multi-pass membrane protein</topology>
    </subcellularLocation>
</comment>